<reference evidence="2" key="1">
    <citation type="journal article" date="2006" name="Proc. Natl. Acad. Sci. U.S.A.">
        <title>The complete genome of Rhodococcus sp. RHA1 provides insights into a catabolic powerhouse.</title>
        <authorList>
            <person name="McLeod M.P."/>
            <person name="Warren R.L."/>
            <person name="Hsiao W.W.L."/>
            <person name="Araki N."/>
            <person name="Myhre M."/>
            <person name="Fernandes C."/>
            <person name="Miyazawa D."/>
            <person name="Wong W."/>
            <person name="Lillquist A.L."/>
            <person name="Wang D."/>
            <person name="Dosanjh M."/>
            <person name="Hara H."/>
            <person name="Petrescu A."/>
            <person name="Morin R.D."/>
            <person name="Yang G."/>
            <person name="Stott J.M."/>
            <person name="Schein J.E."/>
            <person name="Shin H."/>
            <person name="Smailus D."/>
            <person name="Siddiqui A.S."/>
            <person name="Marra M.A."/>
            <person name="Jones S.J.M."/>
            <person name="Holt R."/>
            <person name="Brinkman F.S.L."/>
            <person name="Miyauchi K."/>
            <person name="Fukuda M."/>
            <person name="Davies J.E."/>
            <person name="Mohn W.W."/>
            <person name="Eltis L.D."/>
        </authorList>
    </citation>
    <scope>NUCLEOTIDE SEQUENCE [LARGE SCALE GENOMIC DNA]</scope>
    <source>
        <strain evidence="2">RHA1</strain>
    </source>
</reference>
<evidence type="ECO:0000313" key="2">
    <source>
        <dbReference type="Proteomes" id="UP000008710"/>
    </source>
</evidence>
<sequence length="108" mass="11529">MVVVEGYSNMRGHAMSSSAPTAARSRRAENWSAAMASNPTDVSNFLVSESPSPTLVVESEASCTACPHSADSHDELGIRFCAVTSARSLERKCICAGDQVSGQHYSRY</sequence>
<evidence type="ECO:0000313" key="1">
    <source>
        <dbReference type="EMBL" id="ABG92067.1"/>
    </source>
</evidence>
<dbReference type="EMBL" id="CP000431">
    <property type="protein sequence ID" value="ABG92067.1"/>
    <property type="molecule type" value="Genomic_DNA"/>
</dbReference>
<organism evidence="1 2">
    <name type="scientific">Rhodococcus jostii (strain RHA1)</name>
    <dbReference type="NCBI Taxonomy" id="101510"/>
    <lineage>
        <taxon>Bacteria</taxon>
        <taxon>Bacillati</taxon>
        <taxon>Actinomycetota</taxon>
        <taxon>Actinomycetes</taxon>
        <taxon>Mycobacteriales</taxon>
        <taxon>Nocardiaceae</taxon>
        <taxon>Rhodococcus</taxon>
    </lineage>
</organism>
<accession>Q0SK69</accession>
<gene>
    <name evidence="1" type="ordered locus">RHA1_ro00231</name>
</gene>
<protein>
    <submittedName>
        <fullName evidence="1">Uncharacterized protein</fullName>
    </submittedName>
</protein>
<dbReference type="HOGENOM" id="CLU_2194897_0_0_11"/>
<name>Q0SK69_RHOJR</name>
<dbReference type="NCBIfam" id="NF038206">
    <property type="entry name" value="RGCVC_fam"/>
    <property type="match status" value="1"/>
</dbReference>
<dbReference type="AlphaFoldDB" id="Q0SK69"/>
<proteinExistence type="predicted"/>
<dbReference type="Proteomes" id="UP000008710">
    <property type="component" value="Chromosome"/>
</dbReference>
<dbReference type="KEGG" id="rha:RHA1_ro00231"/>